<protein>
    <submittedName>
        <fullName evidence="4">TIGR04211 family SH3 domain-containing protein</fullName>
    </submittedName>
</protein>
<name>A0A520LNM8_9GAMM</name>
<dbReference type="InterPro" id="IPR016476">
    <property type="entry name" value="SH3_dom_pro"/>
</dbReference>
<keyword evidence="1" id="KW-0732">Signal</keyword>
<accession>A0A520LNM8</accession>
<keyword evidence="3" id="KW-0812">Transmembrane</keyword>
<dbReference type="NCBIfam" id="TIGR04211">
    <property type="entry name" value="SH3_and_anchor"/>
    <property type="match status" value="1"/>
</dbReference>
<comment type="caution">
    <text evidence="4">The sequence shown here is derived from an EMBL/GenBank/DDBJ whole genome shotgun (WGS) entry which is preliminary data.</text>
</comment>
<feature type="coiled-coil region" evidence="2">
    <location>
        <begin position="191"/>
        <end position="225"/>
    </location>
</feature>
<feature type="transmembrane region" description="Helical" evidence="3">
    <location>
        <begin position="231"/>
        <end position="248"/>
    </location>
</feature>
<keyword evidence="3" id="KW-0472">Membrane</keyword>
<keyword evidence="2" id="KW-0175">Coiled coil</keyword>
<evidence type="ECO:0000256" key="3">
    <source>
        <dbReference type="SAM" id="Phobius"/>
    </source>
</evidence>
<proteinExistence type="predicted"/>
<dbReference type="EMBL" id="SHBO01000006">
    <property type="protein sequence ID" value="RZO08187.1"/>
    <property type="molecule type" value="Genomic_DNA"/>
</dbReference>
<keyword evidence="3" id="KW-1133">Transmembrane helix</keyword>
<evidence type="ECO:0000256" key="1">
    <source>
        <dbReference type="ARBA" id="ARBA00022729"/>
    </source>
</evidence>
<evidence type="ECO:0000313" key="5">
    <source>
        <dbReference type="Proteomes" id="UP000318148"/>
    </source>
</evidence>
<reference evidence="4 5" key="1">
    <citation type="submission" date="2019-02" db="EMBL/GenBank/DDBJ databases">
        <title>Prokaryotic population dynamics and viral predation in marine succession experiment using metagenomics: the confinement effect.</title>
        <authorList>
            <person name="Haro-Moreno J.M."/>
            <person name="Rodriguez-Valera F."/>
            <person name="Lopez-Perez M."/>
        </authorList>
    </citation>
    <scope>NUCLEOTIDE SEQUENCE [LARGE SCALE GENOMIC DNA]</scope>
    <source>
        <strain evidence="4">MED-G169</strain>
    </source>
</reference>
<feature type="coiled-coil region" evidence="2">
    <location>
        <begin position="139"/>
        <end position="166"/>
    </location>
</feature>
<evidence type="ECO:0000313" key="4">
    <source>
        <dbReference type="EMBL" id="RZO08187.1"/>
    </source>
</evidence>
<organism evidence="4 5">
    <name type="scientific">SAR92 clade bacterium</name>
    <dbReference type="NCBI Taxonomy" id="2315479"/>
    <lineage>
        <taxon>Bacteria</taxon>
        <taxon>Pseudomonadati</taxon>
        <taxon>Pseudomonadota</taxon>
        <taxon>Gammaproteobacteria</taxon>
        <taxon>Cellvibrionales</taxon>
        <taxon>Porticoccaceae</taxon>
        <taxon>SAR92 clade</taxon>
    </lineage>
</organism>
<evidence type="ECO:0000256" key="2">
    <source>
        <dbReference type="SAM" id="Coils"/>
    </source>
</evidence>
<dbReference type="AlphaFoldDB" id="A0A520LNM8"/>
<dbReference type="Gene3D" id="2.30.30.40">
    <property type="entry name" value="SH3 Domains"/>
    <property type="match status" value="1"/>
</dbReference>
<sequence length="261" mass="29711">MKLINYFSIACTLLFSQIILGQETIENEIQTMNIEKPIDEIVEKEDKEIKMPVPPDTEAEGAIRFVSDEFYVPLRRTPCPDCTIVHRGLKSGTEIKLLITENDWGFVKIANGQVGWMEKQFIVESPSSKNQLEVSLDALRESEDRVRVLTEKTSELEENIINIKNKLLNKSLSENVSSNEAMNLLDISSESVALLSQNKKLIQQNQELRNENDILKVELDVQKNDNRYKSFLFGGITVFLGALLSVLIPKLKGRKRLSEWG</sequence>
<dbReference type="Proteomes" id="UP000318148">
    <property type="component" value="Unassembled WGS sequence"/>
</dbReference>
<gene>
    <name evidence="4" type="ORF">EVB02_00940</name>
</gene>